<feature type="non-terminal residue" evidence="1">
    <location>
        <position position="1"/>
    </location>
</feature>
<dbReference type="EMBL" id="BART01042143">
    <property type="protein sequence ID" value="GAH20853.1"/>
    <property type="molecule type" value="Genomic_DNA"/>
</dbReference>
<proteinExistence type="predicted"/>
<name>X1FJ83_9ZZZZ</name>
<feature type="non-terminal residue" evidence="1">
    <location>
        <position position="41"/>
    </location>
</feature>
<evidence type="ECO:0000313" key="1">
    <source>
        <dbReference type="EMBL" id="GAH20853.1"/>
    </source>
</evidence>
<protein>
    <submittedName>
        <fullName evidence="1">Uncharacterized protein</fullName>
    </submittedName>
</protein>
<sequence length="41" mass="4830">LFFYPGDVAFREDRHVIDKNLSLLRPLGIEVREKEFIIPVS</sequence>
<dbReference type="AlphaFoldDB" id="X1FJ83"/>
<reference evidence="1" key="1">
    <citation type="journal article" date="2014" name="Front. Microbiol.">
        <title>High frequency of phylogenetically diverse reductive dehalogenase-homologous genes in deep subseafloor sedimentary metagenomes.</title>
        <authorList>
            <person name="Kawai M."/>
            <person name="Futagami T."/>
            <person name="Toyoda A."/>
            <person name="Takaki Y."/>
            <person name="Nishi S."/>
            <person name="Hori S."/>
            <person name="Arai W."/>
            <person name="Tsubouchi T."/>
            <person name="Morono Y."/>
            <person name="Uchiyama I."/>
            <person name="Ito T."/>
            <person name="Fujiyama A."/>
            <person name="Inagaki F."/>
            <person name="Takami H."/>
        </authorList>
    </citation>
    <scope>NUCLEOTIDE SEQUENCE</scope>
    <source>
        <strain evidence="1">Expedition CK06-06</strain>
    </source>
</reference>
<comment type="caution">
    <text evidence="1">The sequence shown here is derived from an EMBL/GenBank/DDBJ whole genome shotgun (WGS) entry which is preliminary data.</text>
</comment>
<accession>X1FJ83</accession>
<organism evidence="1">
    <name type="scientific">marine sediment metagenome</name>
    <dbReference type="NCBI Taxonomy" id="412755"/>
    <lineage>
        <taxon>unclassified sequences</taxon>
        <taxon>metagenomes</taxon>
        <taxon>ecological metagenomes</taxon>
    </lineage>
</organism>
<gene>
    <name evidence="1" type="ORF">S01H4_67223</name>
</gene>